<accession>A0AAF3EL68</accession>
<proteinExistence type="predicted"/>
<sequence>MLLFPFNSVPPGIRNSIYECLGIPDSLKLLKVDQQTRAQILHRGAIPKKITQMQLQLFDDPGSFTTDQDLQDPRKMTFKLKLNVKLNRTLFQGFLPVFRMRAEEFEVAERFKSRILKFGLTEISKDSNEAEKLSDFFTKIPKNYNGIPLKNMSILTGNTENWQFEVSDQKRWFMRRTTRRKEAVYMVSLNEAHTTRVDRNSTFNDEL</sequence>
<evidence type="ECO:0008006" key="3">
    <source>
        <dbReference type="Google" id="ProtNLM"/>
    </source>
</evidence>
<keyword evidence="1" id="KW-1185">Reference proteome</keyword>
<protein>
    <recommendedName>
        <fullName evidence="3">F-box domain-containing protein</fullName>
    </recommendedName>
</protein>
<dbReference type="Proteomes" id="UP000887575">
    <property type="component" value="Unassembled WGS sequence"/>
</dbReference>
<name>A0AAF3EL68_9BILA</name>
<organism evidence="1 2">
    <name type="scientific">Mesorhabditis belari</name>
    <dbReference type="NCBI Taxonomy" id="2138241"/>
    <lineage>
        <taxon>Eukaryota</taxon>
        <taxon>Metazoa</taxon>
        <taxon>Ecdysozoa</taxon>
        <taxon>Nematoda</taxon>
        <taxon>Chromadorea</taxon>
        <taxon>Rhabditida</taxon>
        <taxon>Rhabditina</taxon>
        <taxon>Rhabditomorpha</taxon>
        <taxon>Rhabditoidea</taxon>
        <taxon>Rhabditidae</taxon>
        <taxon>Mesorhabditinae</taxon>
        <taxon>Mesorhabditis</taxon>
    </lineage>
</organism>
<evidence type="ECO:0000313" key="2">
    <source>
        <dbReference type="WBParaSite" id="MBELARI_LOCUS14781"/>
    </source>
</evidence>
<reference evidence="2" key="1">
    <citation type="submission" date="2024-02" db="UniProtKB">
        <authorList>
            <consortium name="WormBaseParasite"/>
        </authorList>
    </citation>
    <scope>IDENTIFICATION</scope>
</reference>
<dbReference type="AlphaFoldDB" id="A0AAF3EL68"/>
<dbReference type="WBParaSite" id="MBELARI_LOCUS14781">
    <property type="protein sequence ID" value="MBELARI_LOCUS14781"/>
    <property type="gene ID" value="MBELARI_LOCUS14781"/>
</dbReference>
<evidence type="ECO:0000313" key="1">
    <source>
        <dbReference type="Proteomes" id="UP000887575"/>
    </source>
</evidence>